<keyword evidence="3" id="KW-0813">Transport</keyword>
<keyword evidence="4 6" id="KW-1133">Transmembrane helix</keyword>
<accession>A0ABU3C3H1</accession>
<comment type="subcellular location">
    <subcellularLocation>
        <location evidence="1">Membrane</location>
        <topology evidence="1">Multi-pass membrane protein</topology>
    </subcellularLocation>
</comment>
<feature type="transmembrane region" description="Helical" evidence="6">
    <location>
        <begin position="22"/>
        <end position="44"/>
    </location>
</feature>
<dbReference type="InterPro" id="IPR058533">
    <property type="entry name" value="Cation_efflux_TM"/>
</dbReference>
<evidence type="ECO:0000313" key="9">
    <source>
        <dbReference type="Proteomes" id="UP001251857"/>
    </source>
</evidence>
<sequence length="215" mass="22719">MTGCCNENDAALVVLRERQSRMLWTVLVINAVMFVVEFGAGWLAGSTALLADSLDMLGDTLVYSLSLIVVARGDRWKAVSAGFKGAIMVGFGLVVLAEAANKAYAGAPPVVGLMAGVGLLALTTNTFCLYLLTRHRDDDVNMRSSWVCSRNDLIANSGVLLAAGLVLLTGSRWPDVVIGVLIAAVFLRSAAGVLRQSRRTYRQASVDGASSVPGQ</sequence>
<dbReference type="Pfam" id="PF01545">
    <property type="entry name" value="Cation_efflux"/>
    <property type="match status" value="1"/>
</dbReference>
<organism evidence="8 9">
    <name type="scientific">Spectribacter hydrogenoxidans</name>
    <dbReference type="NCBI Taxonomy" id="3075608"/>
    <lineage>
        <taxon>Bacteria</taxon>
        <taxon>Pseudomonadati</taxon>
        <taxon>Pseudomonadota</taxon>
        <taxon>Gammaproteobacteria</taxon>
        <taxon>Salinisphaerales</taxon>
        <taxon>Salinisphaeraceae</taxon>
        <taxon>Spectribacter</taxon>
    </lineage>
</organism>
<dbReference type="InterPro" id="IPR027469">
    <property type="entry name" value="Cation_efflux_TMD_sf"/>
</dbReference>
<feature type="transmembrane region" description="Helical" evidence="6">
    <location>
        <begin position="56"/>
        <end position="73"/>
    </location>
</feature>
<evidence type="ECO:0000256" key="3">
    <source>
        <dbReference type="ARBA" id="ARBA00022906"/>
    </source>
</evidence>
<keyword evidence="3" id="KW-0406">Ion transport</keyword>
<keyword evidence="3" id="KW-0864">Zinc transport</keyword>
<protein>
    <submittedName>
        <fullName evidence="8">Cation diffusion facilitator family transporter</fullName>
    </submittedName>
</protein>
<evidence type="ECO:0000259" key="7">
    <source>
        <dbReference type="Pfam" id="PF01545"/>
    </source>
</evidence>
<evidence type="ECO:0000256" key="5">
    <source>
        <dbReference type="ARBA" id="ARBA00023136"/>
    </source>
</evidence>
<dbReference type="SUPFAM" id="SSF161111">
    <property type="entry name" value="Cation efflux protein transmembrane domain-like"/>
    <property type="match status" value="1"/>
</dbReference>
<reference evidence="8 9" key="1">
    <citation type="submission" date="2023-09" db="EMBL/GenBank/DDBJ databases">
        <authorList>
            <person name="Rey-Velasco X."/>
        </authorList>
    </citation>
    <scope>NUCLEOTIDE SEQUENCE [LARGE SCALE GENOMIC DNA]</scope>
    <source>
        <strain evidence="8 9">W335</strain>
    </source>
</reference>
<feature type="domain" description="Cation efflux protein transmembrane" evidence="7">
    <location>
        <begin position="23"/>
        <end position="198"/>
    </location>
</feature>
<evidence type="ECO:0000313" key="8">
    <source>
        <dbReference type="EMBL" id="MDT0636101.1"/>
    </source>
</evidence>
<dbReference type="PANTHER" id="PTHR11562:SF17">
    <property type="entry name" value="RE54080P-RELATED"/>
    <property type="match status" value="1"/>
</dbReference>
<comment type="caution">
    <text evidence="8">The sequence shown here is derived from an EMBL/GenBank/DDBJ whole genome shotgun (WGS) entry which is preliminary data.</text>
</comment>
<keyword evidence="9" id="KW-1185">Reference proteome</keyword>
<evidence type="ECO:0000256" key="1">
    <source>
        <dbReference type="ARBA" id="ARBA00004141"/>
    </source>
</evidence>
<keyword evidence="2 6" id="KW-0812">Transmembrane</keyword>
<dbReference type="EMBL" id="JAVRIB010000018">
    <property type="protein sequence ID" value="MDT0636101.1"/>
    <property type="molecule type" value="Genomic_DNA"/>
</dbReference>
<dbReference type="InterPro" id="IPR050681">
    <property type="entry name" value="CDF/SLC30A"/>
</dbReference>
<dbReference type="InterPro" id="IPR002524">
    <property type="entry name" value="Cation_efflux"/>
</dbReference>
<feature type="transmembrane region" description="Helical" evidence="6">
    <location>
        <begin position="176"/>
        <end position="194"/>
    </location>
</feature>
<feature type="transmembrane region" description="Helical" evidence="6">
    <location>
        <begin position="85"/>
        <end position="104"/>
    </location>
</feature>
<name>A0ABU3C3H1_9GAMM</name>
<proteinExistence type="predicted"/>
<dbReference type="RefSeq" id="WP_311653997.1">
    <property type="nucleotide sequence ID" value="NZ_JAVRIB010000018.1"/>
</dbReference>
<evidence type="ECO:0000256" key="6">
    <source>
        <dbReference type="SAM" id="Phobius"/>
    </source>
</evidence>
<evidence type="ECO:0000256" key="2">
    <source>
        <dbReference type="ARBA" id="ARBA00022692"/>
    </source>
</evidence>
<dbReference type="Proteomes" id="UP001251857">
    <property type="component" value="Unassembled WGS sequence"/>
</dbReference>
<evidence type="ECO:0000256" key="4">
    <source>
        <dbReference type="ARBA" id="ARBA00022989"/>
    </source>
</evidence>
<feature type="transmembrane region" description="Helical" evidence="6">
    <location>
        <begin position="153"/>
        <end position="170"/>
    </location>
</feature>
<dbReference type="PANTHER" id="PTHR11562">
    <property type="entry name" value="CATION EFFLUX PROTEIN/ ZINC TRANSPORTER"/>
    <property type="match status" value="1"/>
</dbReference>
<dbReference type="NCBIfam" id="TIGR01297">
    <property type="entry name" value="CDF"/>
    <property type="match status" value="1"/>
</dbReference>
<keyword evidence="5 6" id="KW-0472">Membrane</keyword>
<keyword evidence="3" id="KW-0862">Zinc</keyword>
<dbReference type="Gene3D" id="1.20.1510.10">
    <property type="entry name" value="Cation efflux protein transmembrane domain"/>
    <property type="match status" value="1"/>
</dbReference>
<gene>
    <name evidence="8" type="ORF">RM532_14195</name>
</gene>
<feature type="transmembrane region" description="Helical" evidence="6">
    <location>
        <begin position="110"/>
        <end position="132"/>
    </location>
</feature>